<sequence>MYAHSMAEPNPNQLMTCPYNKAHQVEHYRMSFHLQKCRLQYPNSQKGTCMYDATHVIPDVEMNFHLLECPKRYMLDTKMYVMEPYETPAVTVLPAPPVLPTEENWDNDNVTTYVPDLSKKNDILWKAKGLTPSERRKVRMEGVKNYRPSQNDEGPTTAT</sequence>
<reference evidence="1 2" key="1">
    <citation type="journal article" date="2021" name="Front. Genet.">
        <title>Chromosome-Level Genome Assembly Reveals Significant Gene Expansion in the Toll and IMD Signaling Pathways of Dendrolimus kikuchii.</title>
        <authorList>
            <person name="Zhou J."/>
            <person name="Wu P."/>
            <person name="Xiong Z."/>
            <person name="Liu N."/>
            <person name="Zhao N."/>
            <person name="Ji M."/>
            <person name="Qiu Y."/>
            <person name="Yang B."/>
        </authorList>
    </citation>
    <scope>NUCLEOTIDE SEQUENCE [LARGE SCALE GENOMIC DNA]</scope>
    <source>
        <strain evidence="1">Ann1</strain>
    </source>
</reference>
<comment type="caution">
    <text evidence="1">The sequence shown here is derived from an EMBL/GenBank/DDBJ whole genome shotgun (WGS) entry which is preliminary data.</text>
</comment>
<accession>A0ACC1DKM0</accession>
<protein>
    <submittedName>
        <fullName evidence="1">Uncharacterized protein</fullName>
    </submittedName>
</protein>
<keyword evidence="2" id="KW-1185">Reference proteome</keyword>
<evidence type="ECO:0000313" key="1">
    <source>
        <dbReference type="EMBL" id="KAJ0184329.1"/>
    </source>
</evidence>
<name>A0ACC1DKM0_9NEOP</name>
<gene>
    <name evidence="1" type="ORF">K1T71_000752</name>
</gene>
<dbReference type="Proteomes" id="UP000824533">
    <property type="component" value="Linkage Group LG01"/>
</dbReference>
<evidence type="ECO:0000313" key="2">
    <source>
        <dbReference type="Proteomes" id="UP000824533"/>
    </source>
</evidence>
<organism evidence="1 2">
    <name type="scientific">Dendrolimus kikuchii</name>
    <dbReference type="NCBI Taxonomy" id="765133"/>
    <lineage>
        <taxon>Eukaryota</taxon>
        <taxon>Metazoa</taxon>
        <taxon>Ecdysozoa</taxon>
        <taxon>Arthropoda</taxon>
        <taxon>Hexapoda</taxon>
        <taxon>Insecta</taxon>
        <taxon>Pterygota</taxon>
        <taxon>Neoptera</taxon>
        <taxon>Endopterygota</taxon>
        <taxon>Lepidoptera</taxon>
        <taxon>Glossata</taxon>
        <taxon>Ditrysia</taxon>
        <taxon>Bombycoidea</taxon>
        <taxon>Lasiocampidae</taxon>
        <taxon>Dendrolimus</taxon>
    </lineage>
</organism>
<proteinExistence type="predicted"/>
<dbReference type="EMBL" id="CM034387">
    <property type="protein sequence ID" value="KAJ0184329.1"/>
    <property type="molecule type" value="Genomic_DNA"/>
</dbReference>